<keyword evidence="2" id="KW-1185">Reference proteome</keyword>
<protein>
    <submittedName>
        <fullName evidence="1">Uncharacterized protein</fullName>
    </submittedName>
</protein>
<dbReference type="RefSeq" id="WP_215963386.1">
    <property type="nucleotide sequence ID" value="NZ_JAQOMS010000002.1"/>
</dbReference>
<sequence>MSYTYNGEQLTIVQPLHSISVNNNKVVFSDQSGPKHLTLANTKEAKRFLNWLVQERS</sequence>
<name>A0ABT5FDE8_9GAMM</name>
<dbReference type="EMBL" id="JAQOMS010000002">
    <property type="protein sequence ID" value="MDC2889406.1"/>
    <property type="molecule type" value="Genomic_DNA"/>
</dbReference>
<proteinExistence type="predicted"/>
<reference evidence="1 2" key="1">
    <citation type="submission" date="2023-01" db="EMBL/GenBank/DDBJ databases">
        <title>Psychrosphaera sp. nov., isolated from marine algae.</title>
        <authorList>
            <person name="Bayburt H."/>
            <person name="Choi B.J."/>
            <person name="Kim J.M."/>
            <person name="Choi D.G."/>
            <person name="Jeon C.O."/>
        </authorList>
    </citation>
    <scope>NUCLEOTIDE SEQUENCE [LARGE SCALE GENOMIC DNA]</scope>
    <source>
        <strain evidence="1 2">G1-22</strain>
    </source>
</reference>
<evidence type="ECO:0000313" key="1">
    <source>
        <dbReference type="EMBL" id="MDC2889406.1"/>
    </source>
</evidence>
<evidence type="ECO:0000313" key="2">
    <source>
        <dbReference type="Proteomes" id="UP001528411"/>
    </source>
</evidence>
<dbReference type="Proteomes" id="UP001528411">
    <property type="component" value="Unassembled WGS sequence"/>
</dbReference>
<gene>
    <name evidence="1" type="ORF">PN838_12220</name>
</gene>
<accession>A0ABT5FDE8</accession>
<comment type="caution">
    <text evidence="1">The sequence shown here is derived from an EMBL/GenBank/DDBJ whole genome shotgun (WGS) entry which is preliminary data.</text>
</comment>
<organism evidence="1 2">
    <name type="scientific">Psychrosphaera algicola</name>
    <dbReference type="NCBI Taxonomy" id="3023714"/>
    <lineage>
        <taxon>Bacteria</taxon>
        <taxon>Pseudomonadati</taxon>
        <taxon>Pseudomonadota</taxon>
        <taxon>Gammaproteobacteria</taxon>
        <taxon>Alteromonadales</taxon>
        <taxon>Pseudoalteromonadaceae</taxon>
        <taxon>Psychrosphaera</taxon>
    </lineage>
</organism>